<evidence type="ECO:0000259" key="4">
    <source>
        <dbReference type="PROSITE" id="PS51186"/>
    </source>
</evidence>
<dbReference type="STRING" id="1447883.A0A2B7YK45"/>
<sequence length="199" mass="22684">MSVRTTVFIDEQHCSPEGEFDADDARSWHWVVYDEVDGGKVPVGVTRLVPPRSHGIHTSEANGHAEGEEQFPSAPAREENKPYVKITRVAVLPAYRNRGLGKYLVDNALEWASSHPEQVSAQQQQQREEEEEGHEEWSGLVLVHAQVQAEKAYEKMGFVTDESMGSWWEEGIRHVGMWKTVEVEKHTHKDKDKERENGL</sequence>
<dbReference type="PROSITE" id="PS51186">
    <property type="entry name" value="GNAT"/>
    <property type="match status" value="1"/>
</dbReference>
<dbReference type="CDD" id="cd04301">
    <property type="entry name" value="NAT_SF"/>
    <property type="match status" value="1"/>
</dbReference>
<dbReference type="SUPFAM" id="SSF55729">
    <property type="entry name" value="Acyl-CoA N-acyltransferases (Nat)"/>
    <property type="match status" value="1"/>
</dbReference>
<dbReference type="AlphaFoldDB" id="A0A2B7YK45"/>
<feature type="domain" description="N-acetyltransferase" evidence="4">
    <location>
        <begin position="1"/>
        <end position="182"/>
    </location>
</feature>
<feature type="region of interest" description="Disordered" evidence="3">
    <location>
        <begin position="115"/>
        <end position="136"/>
    </location>
</feature>
<feature type="region of interest" description="Disordered" evidence="3">
    <location>
        <begin position="48"/>
        <end position="79"/>
    </location>
</feature>
<dbReference type="GO" id="GO:0016747">
    <property type="term" value="F:acyltransferase activity, transferring groups other than amino-acyl groups"/>
    <property type="evidence" value="ECO:0007669"/>
    <property type="project" value="InterPro"/>
</dbReference>
<gene>
    <name evidence="5" type="ORF">AJ80_03220</name>
</gene>
<dbReference type="InterPro" id="IPR050680">
    <property type="entry name" value="YpeA/RimI_acetyltransf"/>
</dbReference>
<proteinExistence type="predicted"/>
<dbReference type="UniPathway" id="UPA00113">
    <property type="reaction ID" value="UER00529"/>
</dbReference>
<name>A0A2B7YK45_POLH7</name>
<accession>A0A2B7YK45</accession>
<evidence type="ECO:0000256" key="2">
    <source>
        <dbReference type="ARBA" id="ARBA00023315"/>
    </source>
</evidence>
<dbReference type="EMBL" id="PDNA01000035">
    <property type="protein sequence ID" value="PGH21429.1"/>
    <property type="molecule type" value="Genomic_DNA"/>
</dbReference>
<dbReference type="Gene3D" id="3.40.630.30">
    <property type="match status" value="1"/>
</dbReference>
<comment type="caution">
    <text evidence="5">The sequence shown here is derived from an EMBL/GenBank/DDBJ whole genome shotgun (WGS) entry which is preliminary data.</text>
</comment>
<dbReference type="Pfam" id="PF13508">
    <property type="entry name" value="Acetyltransf_7"/>
    <property type="match status" value="1"/>
</dbReference>
<evidence type="ECO:0000313" key="5">
    <source>
        <dbReference type="EMBL" id="PGH21429.1"/>
    </source>
</evidence>
<organism evidence="5 6">
    <name type="scientific">Polytolypa hystricis (strain UAMH7299)</name>
    <dbReference type="NCBI Taxonomy" id="1447883"/>
    <lineage>
        <taxon>Eukaryota</taxon>
        <taxon>Fungi</taxon>
        <taxon>Dikarya</taxon>
        <taxon>Ascomycota</taxon>
        <taxon>Pezizomycotina</taxon>
        <taxon>Eurotiomycetes</taxon>
        <taxon>Eurotiomycetidae</taxon>
        <taxon>Onygenales</taxon>
        <taxon>Onygenales incertae sedis</taxon>
        <taxon>Polytolypa</taxon>
    </lineage>
</organism>
<keyword evidence="6" id="KW-1185">Reference proteome</keyword>
<keyword evidence="2" id="KW-0012">Acyltransferase</keyword>
<dbReference type="Proteomes" id="UP000224634">
    <property type="component" value="Unassembled WGS sequence"/>
</dbReference>
<evidence type="ECO:0000256" key="1">
    <source>
        <dbReference type="ARBA" id="ARBA00022679"/>
    </source>
</evidence>
<dbReference type="InterPro" id="IPR000182">
    <property type="entry name" value="GNAT_dom"/>
</dbReference>
<keyword evidence="1" id="KW-0808">Transferase</keyword>
<dbReference type="OrthoDB" id="329272at2759"/>
<dbReference type="InterPro" id="IPR016181">
    <property type="entry name" value="Acyl_CoA_acyltransferase"/>
</dbReference>
<evidence type="ECO:0000256" key="3">
    <source>
        <dbReference type="SAM" id="MobiDB-lite"/>
    </source>
</evidence>
<evidence type="ECO:0000313" key="6">
    <source>
        <dbReference type="Proteomes" id="UP000224634"/>
    </source>
</evidence>
<dbReference type="PANTHER" id="PTHR43420">
    <property type="entry name" value="ACETYLTRANSFERASE"/>
    <property type="match status" value="1"/>
</dbReference>
<dbReference type="GO" id="GO:0006048">
    <property type="term" value="P:UDP-N-acetylglucosamine biosynthetic process"/>
    <property type="evidence" value="ECO:0007669"/>
    <property type="project" value="UniProtKB-UniPathway"/>
</dbReference>
<reference evidence="5 6" key="1">
    <citation type="submission" date="2017-10" db="EMBL/GenBank/DDBJ databases">
        <title>Comparative genomics in systemic dimorphic fungi from Ajellomycetaceae.</title>
        <authorList>
            <person name="Munoz J.F."/>
            <person name="Mcewen J.G."/>
            <person name="Clay O.K."/>
            <person name="Cuomo C.A."/>
        </authorList>
    </citation>
    <scope>NUCLEOTIDE SEQUENCE [LARGE SCALE GENOMIC DNA]</scope>
    <source>
        <strain evidence="5 6">UAMH7299</strain>
    </source>
</reference>
<protein>
    <recommendedName>
        <fullName evidence="4">N-acetyltransferase domain-containing protein</fullName>
    </recommendedName>
</protein>